<protein>
    <submittedName>
        <fullName evidence="3">Uncharacterized protein</fullName>
    </submittedName>
</protein>
<organism evidence="3 4">
    <name type="scientific">Mucor saturninus</name>
    <dbReference type="NCBI Taxonomy" id="64648"/>
    <lineage>
        <taxon>Eukaryota</taxon>
        <taxon>Fungi</taxon>
        <taxon>Fungi incertae sedis</taxon>
        <taxon>Mucoromycota</taxon>
        <taxon>Mucoromycotina</taxon>
        <taxon>Mucoromycetes</taxon>
        <taxon>Mucorales</taxon>
        <taxon>Mucorineae</taxon>
        <taxon>Mucoraceae</taxon>
        <taxon>Mucor</taxon>
    </lineage>
</organism>
<keyword evidence="2" id="KW-0812">Transmembrane</keyword>
<keyword evidence="2" id="KW-0472">Membrane</keyword>
<dbReference type="Gene3D" id="1.20.58.70">
    <property type="match status" value="1"/>
</dbReference>
<name>A0A8H7QNM8_9FUNG</name>
<proteinExistence type="predicted"/>
<accession>A0A8H7QNM8</accession>
<dbReference type="EMBL" id="JAEPRD010000185">
    <property type="protein sequence ID" value="KAG2194866.1"/>
    <property type="molecule type" value="Genomic_DNA"/>
</dbReference>
<dbReference type="GO" id="GO:0016192">
    <property type="term" value="P:vesicle-mediated transport"/>
    <property type="evidence" value="ECO:0007669"/>
    <property type="project" value="InterPro"/>
</dbReference>
<dbReference type="OrthoDB" id="2236952at2759"/>
<dbReference type="SUPFAM" id="SSF47661">
    <property type="entry name" value="t-snare proteins"/>
    <property type="match status" value="1"/>
</dbReference>
<dbReference type="Proteomes" id="UP000603453">
    <property type="component" value="Unassembled WGS sequence"/>
</dbReference>
<evidence type="ECO:0000313" key="3">
    <source>
        <dbReference type="EMBL" id="KAG2194866.1"/>
    </source>
</evidence>
<evidence type="ECO:0000256" key="1">
    <source>
        <dbReference type="SAM" id="MobiDB-lite"/>
    </source>
</evidence>
<reference evidence="3" key="1">
    <citation type="submission" date="2020-12" db="EMBL/GenBank/DDBJ databases">
        <title>Metabolic potential, ecology and presence of endohyphal bacteria is reflected in genomic diversity of Mucoromycotina.</title>
        <authorList>
            <person name="Muszewska A."/>
            <person name="Okrasinska A."/>
            <person name="Steczkiewicz K."/>
            <person name="Drgas O."/>
            <person name="Orlowska M."/>
            <person name="Perlinska-Lenart U."/>
            <person name="Aleksandrzak-Piekarczyk T."/>
            <person name="Szatraj K."/>
            <person name="Zielenkiewicz U."/>
            <person name="Pilsyk S."/>
            <person name="Malc E."/>
            <person name="Mieczkowski P."/>
            <person name="Kruszewska J.S."/>
            <person name="Biernat P."/>
            <person name="Pawlowska J."/>
        </authorList>
    </citation>
    <scope>NUCLEOTIDE SEQUENCE</scope>
    <source>
        <strain evidence="3">WA0000017839</strain>
    </source>
</reference>
<evidence type="ECO:0000313" key="4">
    <source>
        <dbReference type="Proteomes" id="UP000603453"/>
    </source>
</evidence>
<sequence length="318" mass="37056">MVDIEKQPLTAPQEWDTGIPPSPPLNITTIQRQNSELLDVSYYKSFEAIADNVIFNISEGHYNVEKLKDAHKMLYEHTPETDETARKNRETLSEQTAKLEISFQYLRKAVATLEPSKPTLSDLDLRNRKYKHILRSYKDLLEKYINITTESQRYTSLLFEKHIRSVNPQTTVFDMERAIASTGEDSPSVFVQVLMQRGIRRNDKEIQHMMMIVQHIHGDLRQLALTFTKLTEMRNEVNILIEKYRRRWPVVLQEGDMVFVIDDELNVLQRTQVGQTIDYDSILRKRENRNKLIAAMITLVTIILLIGIVVSTTLFSDF</sequence>
<comment type="caution">
    <text evidence="3">The sequence shown here is derived from an EMBL/GenBank/DDBJ whole genome shotgun (WGS) entry which is preliminary data.</text>
</comment>
<keyword evidence="2" id="KW-1133">Transmembrane helix</keyword>
<keyword evidence="4" id="KW-1185">Reference proteome</keyword>
<evidence type="ECO:0000256" key="2">
    <source>
        <dbReference type="SAM" id="Phobius"/>
    </source>
</evidence>
<dbReference type="InterPro" id="IPR010989">
    <property type="entry name" value="SNARE"/>
</dbReference>
<dbReference type="GO" id="GO:0016020">
    <property type="term" value="C:membrane"/>
    <property type="evidence" value="ECO:0007669"/>
    <property type="project" value="InterPro"/>
</dbReference>
<feature type="region of interest" description="Disordered" evidence="1">
    <location>
        <begin position="1"/>
        <end position="22"/>
    </location>
</feature>
<feature type="transmembrane region" description="Helical" evidence="2">
    <location>
        <begin position="292"/>
        <end position="315"/>
    </location>
</feature>
<dbReference type="AlphaFoldDB" id="A0A8H7QNM8"/>
<gene>
    <name evidence="3" type="ORF">INT47_002660</name>
</gene>